<dbReference type="GO" id="GO:0030544">
    <property type="term" value="F:Hsp70 protein binding"/>
    <property type="evidence" value="ECO:0007669"/>
    <property type="project" value="TreeGrafter"/>
</dbReference>
<accession>A0A482XCM1</accession>
<protein>
    <submittedName>
        <fullName evidence="4">Uncharacterized protein</fullName>
    </submittedName>
</protein>
<dbReference type="InterPro" id="IPR048364">
    <property type="entry name" value="Hikeshi-like_C"/>
</dbReference>
<dbReference type="InterPro" id="IPR008493">
    <property type="entry name" value="Hikeshi-like_N"/>
</dbReference>
<dbReference type="SMR" id="A0A482XCM1"/>
<dbReference type="InParanoid" id="A0A482XCM1"/>
<dbReference type="InterPro" id="IPR031318">
    <property type="entry name" value="OPI10"/>
</dbReference>
<evidence type="ECO:0000259" key="2">
    <source>
        <dbReference type="Pfam" id="PF05603"/>
    </source>
</evidence>
<dbReference type="PANTHER" id="PTHR12925:SF0">
    <property type="entry name" value="PROTEIN HIKESHI"/>
    <property type="match status" value="1"/>
</dbReference>
<organism evidence="4 5">
    <name type="scientific">Laodelphax striatellus</name>
    <name type="common">Small brown planthopper</name>
    <name type="synonym">Delphax striatella</name>
    <dbReference type="NCBI Taxonomy" id="195883"/>
    <lineage>
        <taxon>Eukaryota</taxon>
        <taxon>Metazoa</taxon>
        <taxon>Ecdysozoa</taxon>
        <taxon>Arthropoda</taxon>
        <taxon>Hexapoda</taxon>
        <taxon>Insecta</taxon>
        <taxon>Pterygota</taxon>
        <taxon>Neoptera</taxon>
        <taxon>Paraneoptera</taxon>
        <taxon>Hemiptera</taxon>
        <taxon>Auchenorrhyncha</taxon>
        <taxon>Fulgoroidea</taxon>
        <taxon>Delphacidae</taxon>
        <taxon>Criomorphinae</taxon>
        <taxon>Laodelphax</taxon>
    </lineage>
</organism>
<dbReference type="GO" id="GO:0005634">
    <property type="term" value="C:nucleus"/>
    <property type="evidence" value="ECO:0007669"/>
    <property type="project" value="TreeGrafter"/>
</dbReference>
<dbReference type="Pfam" id="PF05603">
    <property type="entry name" value="Hikeshi-like_N"/>
    <property type="match status" value="1"/>
</dbReference>
<evidence type="ECO:0000256" key="1">
    <source>
        <dbReference type="ARBA" id="ARBA00006623"/>
    </source>
</evidence>
<comment type="similarity">
    <text evidence="1">Belongs to the OPI10 family.</text>
</comment>
<reference evidence="4 5" key="1">
    <citation type="journal article" date="2017" name="Gigascience">
        <title>Genome sequence of the small brown planthopper, Laodelphax striatellus.</title>
        <authorList>
            <person name="Zhu J."/>
            <person name="Jiang F."/>
            <person name="Wang X."/>
            <person name="Yang P."/>
            <person name="Bao Y."/>
            <person name="Zhao W."/>
            <person name="Wang W."/>
            <person name="Lu H."/>
            <person name="Wang Q."/>
            <person name="Cui N."/>
            <person name="Li J."/>
            <person name="Chen X."/>
            <person name="Luo L."/>
            <person name="Yu J."/>
            <person name="Kang L."/>
            <person name="Cui F."/>
        </authorList>
    </citation>
    <scope>NUCLEOTIDE SEQUENCE [LARGE SCALE GENOMIC DNA]</scope>
    <source>
        <strain evidence="4">Lst14</strain>
    </source>
</reference>
<name>A0A482XCM1_LAOST</name>
<dbReference type="EMBL" id="QKKF02013261">
    <property type="protein sequence ID" value="RZF43031.1"/>
    <property type="molecule type" value="Genomic_DNA"/>
</dbReference>
<dbReference type="GO" id="GO:0006606">
    <property type="term" value="P:protein import into nucleus"/>
    <property type="evidence" value="ECO:0007669"/>
    <property type="project" value="TreeGrafter"/>
</dbReference>
<dbReference type="AlphaFoldDB" id="A0A482XCM1"/>
<sequence length="201" mass="23014">MFAILVSGRLVQTEFQQVGEKQFLITIPEADDINHVAVFMTGTLPFPEGMSGLVYFSWPDPDAPPNWQPLGYISNTKPSAIFKISNLKTKSEKELERHGFIGFSQNKISHFAQIGISIETHDVVLQQIDLLDKHTPNAQPTFMEFSKKMLDSFLNFSSSFAVTQAQMVPNPTETYFPLSALQTWFQNFERRLEINPYFWRS</sequence>
<feature type="domain" description="Hikeshi-like N-terminal" evidence="2">
    <location>
        <begin position="6"/>
        <end position="132"/>
    </location>
</feature>
<comment type="caution">
    <text evidence="4">The sequence shown here is derived from an EMBL/GenBank/DDBJ whole genome shotgun (WGS) entry which is preliminary data.</text>
</comment>
<dbReference type="GO" id="GO:0005829">
    <property type="term" value="C:cytosol"/>
    <property type="evidence" value="ECO:0007669"/>
    <property type="project" value="TreeGrafter"/>
</dbReference>
<evidence type="ECO:0000259" key="3">
    <source>
        <dbReference type="Pfam" id="PF21057"/>
    </source>
</evidence>
<dbReference type="Proteomes" id="UP000291343">
    <property type="component" value="Unassembled WGS sequence"/>
</dbReference>
<evidence type="ECO:0000313" key="5">
    <source>
        <dbReference type="Proteomes" id="UP000291343"/>
    </source>
</evidence>
<dbReference type="FunCoup" id="A0A482XCM1">
    <property type="interactions" value="1625"/>
</dbReference>
<dbReference type="OrthoDB" id="10248398at2759"/>
<proteinExistence type="inferred from homology"/>
<dbReference type="GO" id="GO:0061608">
    <property type="term" value="F:nuclear import signal receptor activity"/>
    <property type="evidence" value="ECO:0007669"/>
    <property type="project" value="TreeGrafter"/>
</dbReference>
<evidence type="ECO:0000313" key="4">
    <source>
        <dbReference type="EMBL" id="RZF43031.1"/>
    </source>
</evidence>
<dbReference type="Pfam" id="PF21057">
    <property type="entry name" value="Hikeshi-like_C"/>
    <property type="match status" value="1"/>
</dbReference>
<keyword evidence="5" id="KW-1185">Reference proteome</keyword>
<dbReference type="PANTHER" id="PTHR12925">
    <property type="entry name" value="HIKESHI FAMILY MEMBER"/>
    <property type="match status" value="1"/>
</dbReference>
<gene>
    <name evidence="4" type="ORF">LSTR_LSTR001209</name>
</gene>
<feature type="domain" description="Hikeshi-like C-terminal" evidence="3">
    <location>
        <begin position="141"/>
        <end position="200"/>
    </location>
</feature>
<dbReference type="STRING" id="195883.A0A482XCM1"/>